<dbReference type="SUPFAM" id="SSF48613">
    <property type="entry name" value="Heme oxygenase-like"/>
    <property type="match status" value="1"/>
</dbReference>
<dbReference type="Pfam" id="PF14518">
    <property type="entry name" value="Haem_oxygenas_2"/>
    <property type="match status" value="1"/>
</dbReference>
<dbReference type="EMBL" id="JAGSOV010000024">
    <property type="protein sequence ID" value="MCO1655752.1"/>
    <property type="molecule type" value="Genomic_DNA"/>
</dbReference>
<evidence type="ECO:0000256" key="1">
    <source>
        <dbReference type="SAM" id="MobiDB-lite"/>
    </source>
</evidence>
<protein>
    <submittedName>
        <fullName evidence="2">Iron-containing redox enzyme family protein</fullName>
    </submittedName>
</protein>
<dbReference type="SMART" id="SM01236">
    <property type="entry name" value="Haem_oxygenase_2"/>
    <property type="match status" value="1"/>
</dbReference>
<reference evidence="2" key="1">
    <citation type="submission" date="2021-04" db="EMBL/GenBank/DDBJ databases">
        <title>Pseudonocardia sp. nov., isolated from sandy soil of mangrove forest.</title>
        <authorList>
            <person name="Zan Z."/>
            <person name="Huang R."/>
            <person name="Liu W."/>
        </authorList>
    </citation>
    <scope>NUCLEOTIDE SEQUENCE</scope>
    <source>
        <strain evidence="2">S2-4</strain>
    </source>
</reference>
<gene>
    <name evidence="2" type="ORF">KDL28_11885</name>
</gene>
<sequence length="347" mass="37673">MTLTRQAPAPSTTEPALPAPRGPLSAAVLDALRTGGRPGGALDAVPDDVYGEDAQLTLYCLYELHYRGFAGVDPEREWDPELLTVRRDLERAFLARLREDAPVDDVRGPADVDAEMAGLLTEPTDADGTGVSHHLLRDGEPWQFREYLAHRSMYHLKEADPQAWVIPRLHGAAKAALVTVEHDEYGSGDPERVHARLFAAMMRAAGLDDGYGAYLDLAPAETLAEVTLMSMFGLHRALRGALVGQFAAVELTSSPGSDRLVRAIARMGLGPEVAEFYAEHVEADAVHEQLVRRGVIRPLLAAEPELAADVVFGVRASSFLAERLERRLLGAWGARATSLREPLPPIG</sequence>
<keyword evidence="3" id="KW-1185">Reference proteome</keyword>
<evidence type="ECO:0000313" key="3">
    <source>
        <dbReference type="Proteomes" id="UP001165283"/>
    </source>
</evidence>
<comment type="caution">
    <text evidence="2">The sequence shown here is derived from an EMBL/GenBank/DDBJ whole genome shotgun (WGS) entry which is preliminary data.</text>
</comment>
<dbReference type="RefSeq" id="WP_252437831.1">
    <property type="nucleotide sequence ID" value="NZ_JAGSOV010000024.1"/>
</dbReference>
<accession>A0ABT0ZYD0</accession>
<proteinExistence type="predicted"/>
<evidence type="ECO:0000313" key="2">
    <source>
        <dbReference type="EMBL" id="MCO1655752.1"/>
    </source>
</evidence>
<feature type="compositionally biased region" description="Polar residues" evidence="1">
    <location>
        <begin position="1"/>
        <end position="14"/>
    </location>
</feature>
<dbReference type="Proteomes" id="UP001165283">
    <property type="component" value="Unassembled WGS sequence"/>
</dbReference>
<feature type="region of interest" description="Disordered" evidence="1">
    <location>
        <begin position="1"/>
        <end position="22"/>
    </location>
</feature>
<organism evidence="2 3">
    <name type="scientific">Pseudonocardia humida</name>
    <dbReference type="NCBI Taxonomy" id="2800819"/>
    <lineage>
        <taxon>Bacteria</taxon>
        <taxon>Bacillati</taxon>
        <taxon>Actinomycetota</taxon>
        <taxon>Actinomycetes</taxon>
        <taxon>Pseudonocardiales</taxon>
        <taxon>Pseudonocardiaceae</taxon>
        <taxon>Pseudonocardia</taxon>
    </lineage>
</organism>
<dbReference type="Gene3D" id="1.20.910.10">
    <property type="entry name" value="Heme oxygenase-like"/>
    <property type="match status" value="1"/>
</dbReference>
<dbReference type="InterPro" id="IPR016084">
    <property type="entry name" value="Haem_Oase-like_multi-hlx"/>
</dbReference>
<name>A0ABT0ZYD0_9PSEU</name>